<organism evidence="3 6">
    <name type="scientific">Pseudonocardia alni</name>
    <name type="common">Amycolata alni</name>
    <dbReference type="NCBI Taxonomy" id="33907"/>
    <lineage>
        <taxon>Bacteria</taxon>
        <taxon>Bacillati</taxon>
        <taxon>Actinomycetota</taxon>
        <taxon>Actinomycetes</taxon>
        <taxon>Pseudonocardiales</taxon>
        <taxon>Pseudonocardiaceae</taxon>
        <taxon>Pseudonocardia</taxon>
    </lineage>
</organism>
<sequence>MRWGFALFLGAAAALATLPDLVGLDAHSPFAQVIAFRPLMVAALGVLVVIGLLITLAARRFWPVPVVLALVALVGAAMVLPRTVADPAPTGGTPLKVLALNVYEGNADADSLAALVAAENPDVVSIPEAGGRYESEIAPLLEPLGYRTASSVDRWDRDVTGNTVAWSNRLGDVRTRIGKDVRFDYIEITGGGLGNLRFVAFHSVAPVPRSVGQWRSDLETVAKWCSATSPAIVAGDFNASLDHSVFRNAIQGCGDAGSQTGNGLAGTWPTWAPSWLGPQIDHIVYNGGIAAESFGTRLVPGTDHRAIVATLRLP</sequence>
<dbReference type="Proteomes" id="UP000549695">
    <property type="component" value="Unassembled WGS sequence"/>
</dbReference>
<proteinExistence type="predicted"/>
<evidence type="ECO:0000313" key="3">
    <source>
        <dbReference type="EMBL" id="NYG02465.1"/>
    </source>
</evidence>
<keyword evidence="3" id="KW-0540">Nuclease</keyword>
<dbReference type="AlphaFoldDB" id="A0A852W832"/>
<accession>A0AA44URG3</accession>
<protein>
    <submittedName>
        <fullName evidence="3">Endonuclease/exonuclease/phosphatase (EEP) superfamily protein YafD</fullName>
    </submittedName>
</protein>
<dbReference type="InterPro" id="IPR036691">
    <property type="entry name" value="Endo/exonu/phosph_ase_sf"/>
</dbReference>
<feature type="transmembrane region" description="Helical" evidence="1">
    <location>
        <begin position="61"/>
        <end position="80"/>
    </location>
</feature>
<keyword evidence="3" id="KW-0378">Hydrolase</keyword>
<dbReference type="Pfam" id="PF03372">
    <property type="entry name" value="Exo_endo_phos"/>
    <property type="match status" value="1"/>
</dbReference>
<keyword evidence="1" id="KW-0472">Membrane</keyword>
<evidence type="ECO:0000313" key="4">
    <source>
        <dbReference type="EMBL" id="PKB31991.1"/>
    </source>
</evidence>
<keyword evidence="1" id="KW-0812">Transmembrane</keyword>
<dbReference type="InterPro" id="IPR005135">
    <property type="entry name" value="Endo/exonuclease/phosphatase"/>
</dbReference>
<dbReference type="SUPFAM" id="SSF56219">
    <property type="entry name" value="DNase I-like"/>
    <property type="match status" value="1"/>
</dbReference>
<name>A0A852W832_PSEA5</name>
<evidence type="ECO:0000313" key="6">
    <source>
        <dbReference type="Proteomes" id="UP000549695"/>
    </source>
</evidence>
<keyword evidence="6" id="KW-1185">Reference proteome</keyword>
<dbReference type="Gene3D" id="3.60.10.10">
    <property type="entry name" value="Endonuclease/exonuclease/phosphatase"/>
    <property type="match status" value="1"/>
</dbReference>
<feature type="domain" description="Endonuclease/exonuclease/phosphatase" evidence="2">
    <location>
        <begin position="100"/>
        <end position="304"/>
    </location>
</feature>
<dbReference type="EMBL" id="JACCCZ010000001">
    <property type="protein sequence ID" value="NYG02465.1"/>
    <property type="molecule type" value="Genomic_DNA"/>
</dbReference>
<dbReference type="GeneID" id="98052503"/>
<gene>
    <name evidence="4" type="ORF">ATL51_3701</name>
    <name evidence="3" type="ORF">HDA37_002750</name>
</gene>
<accession>A0A852W832</accession>
<dbReference type="GO" id="GO:0004519">
    <property type="term" value="F:endonuclease activity"/>
    <property type="evidence" value="ECO:0007669"/>
    <property type="project" value="UniProtKB-KW"/>
</dbReference>
<evidence type="ECO:0000313" key="5">
    <source>
        <dbReference type="Proteomes" id="UP000232453"/>
    </source>
</evidence>
<dbReference type="RefSeq" id="WP_100879320.1">
    <property type="nucleotide sequence ID" value="NZ_BAAAJZ010000003.1"/>
</dbReference>
<reference evidence="3 6" key="1">
    <citation type="submission" date="2020-07" db="EMBL/GenBank/DDBJ databases">
        <title>Sequencing the genomes of 1000 actinobacteria strains.</title>
        <authorList>
            <person name="Klenk H.-P."/>
        </authorList>
    </citation>
    <scope>NUCLEOTIDE SEQUENCE [LARGE SCALE GENOMIC DNA]</scope>
    <source>
        <strain evidence="4 5">DSM 44104</strain>
        <strain evidence="3 6">DSM 44749</strain>
    </source>
</reference>
<evidence type="ECO:0000256" key="1">
    <source>
        <dbReference type="SAM" id="Phobius"/>
    </source>
</evidence>
<comment type="caution">
    <text evidence="3">The sequence shown here is derived from an EMBL/GenBank/DDBJ whole genome shotgun (WGS) entry which is preliminary data.</text>
</comment>
<dbReference type="Proteomes" id="UP000232453">
    <property type="component" value="Unassembled WGS sequence"/>
</dbReference>
<keyword evidence="3" id="KW-0255">Endonuclease</keyword>
<feature type="transmembrane region" description="Helical" evidence="1">
    <location>
        <begin position="35"/>
        <end position="54"/>
    </location>
</feature>
<dbReference type="EMBL" id="PHUJ01000003">
    <property type="protein sequence ID" value="PKB31991.1"/>
    <property type="molecule type" value="Genomic_DNA"/>
</dbReference>
<keyword evidence="1" id="KW-1133">Transmembrane helix</keyword>
<evidence type="ECO:0000259" key="2">
    <source>
        <dbReference type="Pfam" id="PF03372"/>
    </source>
</evidence>